<dbReference type="EMBL" id="ML119107">
    <property type="protein sequence ID" value="RPB17086.1"/>
    <property type="molecule type" value="Genomic_DNA"/>
</dbReference>
<dbReference type="PIRSF" id="PIRSF036580">
    <property type="entry name" value="Cyclin_L"/>
    <property type="match status" value="1"/>
</dbReference>
<evidence type="ECO:0000259" key="2">
    <source>
        <dbReference type="SMART" id="SM00385"/>
    </source>
</evidence>
<dbReference type="Proteomes" id="UP000277580">
    <property type="component" value="Unassembled WGS sequence"/>
</dbReference>
<evidence type="ECO:0000256" key="1">
    <source>
        <dbReference type="ARBA" id="ARBA00008638"/>
    </source>
</evidence>
<dbReference type="GO" id="GO:0016538">
    <property type="term" value="F:cyclin-dependent protein serine/threonine kinase regulator activity"/>
    <property type="evidence" value="ECO:0007669"/>
    <property type="project" value="InterPro"/>
</dbReference>
<dbReference type="SUPFAM" id="SSF47954">
    <property type="entry name" value="Cyclin-like"/>
    <property type="match status" value="2"/>
</dbReference>
<evidence type="ECO:0000313" key="4">
    <source>
        <dbReference type="Proteomes" id="UP000277580"/>
    </source>
</evidence>
<feature type="domain" description="Cyclin-like" evidence="2">
    <location>
        <begin position="39"/>
        <end position="156"/>
    </location>
</feature>
<dbReference type="PANTHER" id="PTHR10026">
    <property type="entry name" value="CYCLIN"/>
    <property type="match status" value="1"/>
</dbReference>
<evidence type="ECO:0000313" key="3">
    <source>
        <dbReference type="EMBL" id="RPB17086.1"/>
    </source>
</evidence>
<dbReference type="STRING" id="1392247.A0A3N4L2M1"/>
<gene>
    <name evidence="3" type="ORF">P167DRAFT_556660</name>
</gene>
<sequence length="292" mass="31946">MVSLLCNPLATAEQLASSPSLSDGVPADLETTLRWAGCTLIQSAGILLQLPQKTIATASILFQRFYLLSSLRAYPLLPTVHGALYLSTKLTEHPTKPRDIINVTTYLLSCPSPSPISPPPSKAAVAAVTPEQYYVSESTYYTARTALLAAETQILRATGFQTAVSLPYTLAINYLQALDALDGAVVRRAFGYLTDALVSPGLLYLTHQPNSLAVAAVYLAAREEGVKLPGGWWEVFDVEREELGFLVVGMKGVTEFVEKQVKVWRREGGLWGVDELEMALERRRVLEEAMEE</sequence>
<reference evidence="3 4" key="1">
    <citation type="journal article" date="2018" name="Nat. Ecol. Evol.">
        <title>Pezizomycetes genomes reveal the molecular basis of ectomycorrhizal truffle lifestyle.</title>
        <authorList>
            <person name="Murat C."/>
            <person name="Payen T."/>
            <person name="Noel B."/>
            <person name="Kuo A."/>
            <person name="Morin E."/>
            <person name="Chen J."/>
            <person name="Kohler A."/>
            <person name="Krizsan K."/>
            <person name="Balestrini R."/>
            <person name="Da Silva C."/>
            <person name="Montanini B."/>
            <person name="Hainaut M."/>
            <person name="Levati E."/>
            <person name="Barry K.W."/>
            <person name="Belfiori B."/>
            <person name="Cichocki N."/>
            <person name="Clum A."/>
            <person name="Dockter R.B."/>
            <person name="Fauchery L."/>
            <person name="Guy J."/>
            <person name="Iotti M."/>
            <person name="Le Tacon F."/>
            <person name="Lindquist E.A."/>
            <person name="Lipzen A."/>
            <person name="Malagnac F."/>
            <person name="Mello A."/>
            <person name="Molinier V."/>
            <person name="Miyauchi S."/>
            <person name="Poulain J."/>
            <person name="Riccioni C."/>
            <person name="Rubini A."/>
            <person name="Sitrit Y."/>
            <person name="Splivallo R."/>
            <person name="Traeger S."/>
            <person name="Wang M."/>
            <person name="Zifcakova L."/>
            <person name="Wipf D."/>
            <person name="Zambonelli A."/>
            <person name="Paolocci F."/>
            <person name="Nowrousian M."/>
            <person name="Ottonello S."/>
            <person name="Baldrian P."/>
            <person name="Spatafora J.W."/>
            <person name="Henrissat B."/>
            <person name="Nagy L.G."/>
            <person name="Aury J.M."/>
            <person name="Wincker P."/>
            <person name="Grigoriev I.V."/>
            <person name="Bonfante P."/>
            <person name="Martin F.M."/>
        </authorList>
    </citation>
    <scope>NUCLEOTIDE SEQUENCE [LARGE SCALE GENOMIC DNA]</scope>
    <source>
        <strain evidence="3 4">CCBAS932</strain>
    </source>
</reference>
<protein>
    <submittedName>
        <fullName evidence="3">Cyclin-like protein</fullName>
    </submittedName>
</protein>
<dbReference type="InParanoid" id="A0A3N4L2M1"/>
<dbReference type="AlphaFoldDB" id="A0A3N4L2M1"/>
<accession>A0A3N4L2M1</accession>
<dbReference type="InterPro" id="IPR043198">
    <property type="entry name" value="Cyclin/Ssn8"/>
</dbReference>
<dbReference type="Gene3D" id="1.10.472.10">
    <property type="entry name" value="Cyclin-like"/>
    <property type="match status" value="2"/>
</dbReference>
<dbReference type="InterPro" id="IPR013763">
    <property type="entry name" value="Cyclin-like_dom"/>
</dbReference>
<comment type="similarity">
    <text evidence="1">Belongs to the cyclin family. Cyclin C subfamily.</text>
</comment>
<dbReference type="SMART" id="SM00385">
    <property type="entry name" value="CYCLIN"/>
    <property type="match status" value="1"/>
</dbReference>
<proteinExistence type="inferred from homology"/>
<keyword evidence="4" id="KW-1185">Reference proteome</keyword>
<name>A0A3N4L2M1_9PEZI</name>
<dbReference type="GO" id="GO:0006357">
    <property type="term" value="P:regulation of transcription by RNA polymerase II"/>
    <property type="evidence" value="ECO:0007669"/>
    <property type="project" value="InterPro"/>
</dbReference>
<dbReference type="InterPro" id="IPR036915">
    <property type="entry name" value="Cyclin-like_sf"/>
</dbReference>
<organism evidence="3 4">
    <name type="scientific">Morchella conica CCBAS932</name>
    <dbReference type="NCBI Taxonomy" id="1392247"/>
    <lineage>
        <taxon>Eukaryota</taxon>
        <taxon>Fungi</taxon>
        <taxon>Dikarya</taxon>
        <taxon>Ascomycota</taxon>
        <taxon>Pezizomycotina</taxon>
        <taxon>Pezizomycetes</taxon>
        <taxon>Pezizales</taxon>
        <taxon>Morchellaceae</taxon>
        <taxon>Morchella</taxon>
    </lineage>
</organism>
<dbReference type="OrthoDB" id="10264655at2759"/>